<dbReference type="InterPro" id="IPR000571">
    <property type="entry name" value="Znf_CCCH"/>
</dbReference>
<dbReference type="InterPro" id="IPR045410">
    <property type="entry name" value="Zn_finger_prot"/>
</dbReference>
<reference evidence="4 5" key="1">
    <citation type="submission" date="2013-12" db="EMBL/GenBank/DDBJ databases">
        <authorList>
            <person name="Tong Y."/>
            <person name="Zhang J."/>
            <person name="Huang Y."/>
            <person name="Li S."/>
            <person name="Pei G."/>
            <person name="Zhang Z."/>
            <person name="Mi Z."/>
            <person name="An X."/>
        </authorList>
    </citation>
    <scope>NUCLEOTIDE SEQUENCE [LARGE SCALE GENOMIC DNA]</scope>
    <source>
        <strain evidence="4">AMIV</strain>
    </source>
</reference>
<evidence type="ECO:0000256" key="1">
    <source>
        <dbReference type="PROSITE-ProRule" id="PRU00723"/>
    </source>
</evidence>
<keyword evidence="1" id="KW-0862">Zinc</keyword>
<dbReference type="Pfam" id="PF19242">
    <property type="entry name" value="Zn_finger_prot"/>
    <property type="match status" value="1"/>
</dbReference>
<feature type="compositionally biased region" description="Low complexity" evidence="2">
    <location>
        <begin position="70"/>
        <end position="81"/>
    </location>
</feature>
<feature type="domain" description="C3H1-type" evidence="3">
    <location>
        <begin position="167"/>
        <end position="195"/>
    </location>
</feature>
<keyword evidence="5" id="KW-1185">Reference proteome</keyword>
<gene>
    <name evidence="4" type="ORF">AMIV_012</name>
</gene>
<dbReference type="KEGG" id="vg:18938173"/>
<proteinExistence type="predicted"/>
<keyword evidence="1" id="KW-0479">Metal-binding</keyword>
<keyword evidence="1" id="KW-0863">Zinc-finger</keyword>
<evidence type="ECO:0000313" key="5">
    <source>
        <dbReference type="Proteomes" id="UP000110868"/>
    </source>
</evidence>
<feature type="region of interest" description="Disordered" evidence="2">
    <location>
        <begin position="44"/>
        <end position="93"/>
    </location>
</feature>
<sequence>MTTKMYSEDSFVGYNKKEISYDYYTDEEEDDFYDRYEPEIWEEEEFDNGEYQPFVFQEEEERKTSPRVMKPISLSKLSPPKSAEKSPTKSPSWWDKTDKIYDSKKLINGVLDYSVLLPPKVEVPKREIKEQQVSKKNKKARTAGTAGTSSQKPNVVKPNLVKEEQHLKPTRMCLSVVKNTKCFHKAQCRFAHDYKDLKECNFGERCKKIVILKKSPTGELELGNKNGEVCSFKHTNESKTSYLKRVPQQTTSPKNRK</sequence>
<dbReference type="OrthoDB" id="23511at10239"/>
<dbReference type="PROSITE" id="PS50103">
    <property type="entry name" value="ZF_C3H1"/>
    <property type="match status" value="1"/>
</dbReference>
<feature type="zinc finger region" description="C3H1-type" evidence="1">
    <location>
        <begin position="167"/>
        <end position="195"/>
    </location>
</feature>
<protein>
    <recommendedName>
        <fullName evidence="3">C3H1-type domain-containing protein</fullName>
    </recommendedName>
</protein>
<evidence type="ECO:0000259" key="3">
    <source>
        <dbReference type="PROSITE" id="PS50103"/>
    </source>
</evidence>
<organism evidence="4 5">
    <name type="scientific">Chloriridovirus anopheles1</name>
    <dbReference type="NCBI Taxonomy" id="1465751"/>
    <lineage>
        <taxon>Viruses</taxon>
        <taxon>Varidnaviria</taxon>
        <taxon>Bamfordvirae</taxon>
        <taxon>Nucleocytoviricota</taxon>
        <taxon>Megaviricetes</taxon>
        <taxon>Pimascovirales</taxon>
        <taxon>Pimascovirales incertae sedis</taxon>
        <taxon>Iridoviridae</taxon>
        <taxon>Betairidovirinae</taxon>
        <taxon>Chloriridovirus</taxon>
    </lineage>
</organism>
<dbReference type="RefSeq" id="YP_009021098.1">
    <property type="nucleotide sequence ID" value="NC_023848.1"/>
</dbReference>
<dbReference type="Proteomes" id="UP000110868">
    <property type="component" value="Segment"/>
</dbReference>
<evidence type="ECO:0000256" key="2">
    <source>
        <dbReference type="SAM" id="MobiDB-lite"/>
    </source>
</evidence>
<accession>W8QEY7</accession>
<feature type="region of interest" description="Disordered" evidence="2">
    <location>
        <begin position="127"/>
        <end position="154"/>
    </location>
</feature>
<evidence type="ECO:0000313" key="4">
    <source>
        <dbReference type="EMBL" id="AHL67514.1"/>
    </source>
</evidence>
<dbReference type="GeneID" id="18938173"/>
<dbReference type="EMBL" id="KF938901">
    <property type="protein sequence ID" value="AHL67514.1"/>
    <property type="molecule type" value="Genomic_DNA"/>
</dbReference>
<name>W8QEY7_9VIRU</name>
<dbReference type="GO" id="GO:0008270">
    <property type="term" value="F:zinc ion binding"/>
    <property type="evidence" value="ECO:0007669"/>
    <property type="project" value="UniProtKB-KW"/>
</dbReference>